<dbReference type="Pfam" id="PF03055">
    <property type="entry name" value="RPE65"/>
    <property type="match status" value="1"/>
</dbReference>
<evidence type="ECO:0000256" key="2">
    <source>
        <dbReference type="ARBA" id="ARBA00022723"/>
    </source>
</evidence>
<dbReference type="PANTHER" id="PTHR10543">
    <property type="entry name" value="BETA-CAROTENE DIOXYGENASE"/>
    <property type="match status" value="1"/>
</dbReference>
<accession>A0ABW2CA23</accession>
<keyword evidence="3 5" id="KW-0560">Oxidoreductase</keyword>
<comment type="caution">
    <text evidence="6">The sequence shown here is derived from an EMBL/GenBank/DDBJ whole genome shotgun (WGS) entry which is preliminary data.</text>
</comment>
<sequence>MPIPRSILGKDDVADLDLELVAGSWPDEVTGHLVVSTPDQRTHPVHAFFGDGIMVRLALRPGTDGAPGGRWAWRPRVIDTPSVRLRRKRPDLFTAGPVGTSSPWGFVNCANTAPLPWGDRLFATWDAGRPVEIDPVTLAFVAEVGHRDDWKPAIDQAVLPLVSSSAHPVVDPERGCLWSVSRDVLTGAVSVIRYDGTGRHVRRWAVEGAALPQATHTVTQTRDWLVLADTAYKIDTDEVFGADRTVANNPGGPVLLVRKAELDDPDPARTTVACRTFHIAPEVNHLYARYDDSDGVQVVMEHTPGVDIGMYLREDDVDAFGRPVDPALRGMYCHGMTPALTTVLRFDPETGEVRERARAYDPERWWQAELSAIDWSGEGQLDPTRHHMVFLGFHPEAVNRRALANYGDRIDTSLFPKEETPAVLVTFDRDDLKPLAEWTYALDDYPTSPAFVPRGLGAPGRSRYAGERPGGHDGYLVVAVHNDDRFRVELFDASDVARGPVAVLAPPRGTTVPFLIHSAWMPEARPAPAGLDRLSFADDLDDRLDQLPPDLAAVAREVAAELADPDR</sequence>
<proteinExistence type="inferred from homology"/>
<comment type="similarity">
    <text evidence="1 5">Belongs to the carotenoid oxygenase family.</text>
</comment>
<dbReference type="Proteomes" id="UP001596380">
    <property type="component" value="Unassembled WGS sequence"/>
</dbReference>
<evidence type="ECO:0000256" key="4">
    <source>
        <dbReference type="ARBA" id="ARBA00023004"/>
    </source>
</evidence>
<keyword evidence="7" id="KW-1185">Reference proteome</keyword>
<gene>
    <name evidence="6" type="ORF">ACFQKB_02255</name>
</gene>
<organism evidence="6 7">
    <name type="scientific">Actinomadura yumaensis</name>
    <dbReference type="NCBI Taxonomy" id="111807"/>
    <lineage>
        <taxon>Bacteria</taxon>
        <taxon>Bacillati</taxon>
        <taxon>Actinomycetota</taxon>
        <taxon>Actinomycetes</taxon>
        <taxon>Streptosporangiales</taxon>
        <taxon>Thermomonosporaceae</taxon>
        <taxon>Actinomadura</taxon>
    </lineage>
</organism>
<keyword evidence="5" id="KW-0223">Dioxygenase</keyword>
<name>A0ABW2CA23_9ACTN</name>
<protein>
    <recommendedName>
        <fullName evidence="5">Dioxygenase</fullName>
        <ecNumber evidence="5">1.13.11.-</ecNumber>
    </recommendedName>
</protein>
<dbReference type="EC" id="1.13.11.-" evidence="5"/>
<dbReference type="PANTHER" id="PTHR10543:SF89">
    <property type="entry name" value="CAROTENOID 9,10(9',10')-CLEAVAGE DIOXYGENASE 1"/>
    <property type="match status" value="1"/>
</dbReference>
<dbReference type="InterPro" id="IPR004294">
    <property type="entry name" value="Carotenoid_Oase"/>
</dbReference>
<evidence type="ECO:0000256" key="1">
    <source>
        <dbReference type="ARBA" id="ARBA00006787"/>
    </source>
</evidence>
<evidence type="ECO:0000256" key="5">
    <source>
        <dbReference type="RuleBase" id="RU364048"/>
    </source>
</evidence>
<keyword evidence="4 5" id="KW-0408">Iron</keyword>
<reference evidence="7" key="1">
    <citation type="journal article" date="2019" name="Int. J. Syst. Evol. Microbiol.">
        <title>The Global Catalogue of Microorganisms (GCM) 10K type strain sequencing project: providing services to taxonomists for standard genome sequencing and annotation.</title>
        <authorList>
            <consortium name="The Broad Institute Genomics Platform"/>
            <consortium name="The Broad Institute Genome Sequencing Center for Infectious Disease"/>
            <person name="Wu L."/>
            <person name="Ma J."/>
        </authorList>
    </citation>
    <scope>NUCLEOTIDE SEQUENCE [LARGE SCALE GENOMIC DNA]</scope>
    <source>
        <strain evidence="7">JCM 3369</strain>
    </source>
</reference>
<dbReference type="EMBL" id="JBHSXS010000001">
    <property type="protein sequence ID" value="MFC6878581.1"/>
    <property type="molecule type" value="Genomic_DNA"/>
</dbReference>
<evidence type="ECO:0000256" key="3">
    <source>
        <dbReference type="ARBA" id="ARBA00023002"/>
    </source>
</evidence>
<evidence type="ECO:0000313" key="7">
    <source>
        <dbReference type="Proteomes" id="UP001596380"/>
    </source>
</evidence>
<dbReference type="RefSeq" id="WP_378045816.1">
    <property type="nucleotide sequence ID" value="NZ_JBHSXE010000001.1"/>
</dbReference>
<comment type="cofactor">
    <cofactor evidence="5">
        <name>Fe(2+)</name>
        <dbReference type="ChEBI" id="CHEBI:29033"/>
    </cofactor>
    <text evidence="5">Binds 1 Fe(2+) ion per subunit.</text>
</comment>
<evidence type="ECO:0000313" key="6">
    <source>
        <dbReference type="EMBL" id="MFC6878581.1"/>
    </source>
</evidence>
<keyword evidence="2 5" id="KW-0479">Metal-binding</keyword>